<dbReference type="SUPFAM" id="SSF51735">
    <property type="entry name" value="NAD(P)-binding Rossmann-fold domains"/>
    <property type="match status" value="1"/>
</dbReference>
<dbReference type="KEGG" id="gba:J421_2399"/>
<evidence type="ECO:0000313" key="2">
    <source>
        <dbReference type="EMBL" id="AHG89936.1"/>
    </source>
</evidence>
<dbReference type="InterPro" id="IPR003781">
    <property type="entry name" value="CoA-bd"/>
</dbReference>
<evidence type="ECO:0000313" key="3">
    <source>
        <dbReference type="Proteomes" id="UP000019151"/>
    </source>
</evidence>
<reference evidence="2 3" key="1">
    <citation type="journal article" date="2014" name="Genome Announc.">
        <title>Genome Sequence and Methylome of Soil Bacterium Gemmatirosa kalamazoonensis KBS708T, a Member of the Rarely Cultivated Gemmatimonadetes Phylum.</title>
        <authorList>
            <person name="Debruyn J.M."/>
            <person name="Radosevich M."/>
            <person name="Wommack K.E."/>
            <person name="Polson S.W."/>
            <person name="Hauser L.J."/>
            <person name="Fawaz M.N."/>
            <person name="Korlach J."/>
            <person name="Tsai Y.C."/>
        </authorList>
    </citation>
    <scope>NUCLEOTIDE SEQUENCE [LARGE SCALE GENOMIC DNA]</scope>
    <source>
        <strain evidence="2 3">KBS708</strain>
    </source>
</reference>
<proteinExistence type="predicted"/>
<sequence length="159" mass="17976">MTRPGFDASATSAADDWRARLLMRDDQLRALLERTRRIAVLGIKTAETGQPAYYVPRAAQQAGYEIVPVPVYFPDATEILGERVYRRLVDVPGEIDLVNVFRRSRDIPPHVDDIIAAKPKAVWFQSGIRNDEAAERLARAGIDVVQDRCLMIELRFIGR</sequence>
<dbReference type="eggNOG" id="COG1832">
    <property type="taxonomic scope" value="Bacteria"/>
</dbReference>
<dbReference type="SMART" id="SM00881">
    <property type="entry name" value="CoA_binding"/>
    <property type="match status" value="1"/>
</dbReference>
<feature type="domain" description="CoA-binding" evidence="1">
    <location>
        <begin position="31"/>
        <end position="128"/>
    </location>
</feature>
<dbReference type="InParanoid" id="W0RGM7"/>
<gene>
    <name evidence="2" type="ORF">J421_2399</name>
</gene>
<accession>W0RGM7</accession>
<dbReference type="AlphaFoldDB" id="W0RGM7"/>
<dbReference type="Gene3D" id="3.40.50.720">
    <property type="entry name" value="NAD(P)-binding Rossmann-like Domain"/>
    <property type="match status" value="1"/>
</dbReference>
<dbReference type="Proteomes" id="UP000019151">
    <property type="component" value="Chromosome"/>
</dbReference>
<organism evidence="2 3">
    <name type="scientific">Gemmatirosa kalamazoonensis</name>
    <dbReference type="NCBI Taxonomy" id="861299"/>
    <lineage>
        <taxon>Bacteria</taxon>
        <taxon>Pseudomonadati</taxon>
        <taxon>Gemmatimonadota</taxon>
        <taxon>Gemmatimonadia</taxon>
        <taxon>Gemmatimonadales</taxon>
        <taxon>Gemmatimonadaceae</taxon>
        <taxon>Gemmatirosa</taxon>
    </lineage>
</organism>
<dbReference type="STRING" id="861299.J421_2399"/>
<dbReference type="PANTHER" id="PTHR33303:SF2">
    <property type="entry name" value="COA-BINDING DOMAIN-CONTAINING PROTEIN"/>
    <property type="match status" value="1"/>
</dbReference>
<dbReference type="Pfam" id="PF13380">
    <property type="entry name" value="CoA_binding_2"/>
    <property type="match status" value="1"/>
</dbReference>
<dbReference type="InterPro" id="IPR036291">
    <property type="entry name" value="NAD(P)-bd_dom_sf"/>
</dbReference>
<dbReference type="HOGENOM" id="CLU_112567_0_0_0"/>
<dbReference type="PATRIC" id="fig|861299.3.peg.2445"/>
<name>W0RGM7_9BACT</name>
<dbReference type="PANTHER" id="PTHR33303">
    <property type="entry name" value="CYTOPLASMIC PROTEIN-RELATED"/>
    <property type="match status" value="1"/>
</dbReference>
<dbReference type="FunCoup" id="W0RGM7">
    <property type="interactions" value="30"/>
</dbReference>
<dbReference type="EMBL" id="CP007128">
    <property type="protein sequence ID" value="AHG89936.1"/>
    <property type="molecule type" value="Genomic_DNA"/>
</dbReference>
<protein>
    <submittedName>
        <fullName evidence="2">CoA-binding domain protein</fullName>
    </submittedName>
</protein>
<keyword evidence="3" id="KW-1185">Reference proteome</keyword>
<evidence type="ECO:0000259" key="1">
    <source>
        <dbReference type="SMART" id="SM00881"/>
    </source>
</evidence>
<dbReference type="RefSeq" id="WP_025411413.1">
    <property type="nucleotide sequence ID" value="NZ_CP007128.1"/>
</dbReference>